<protein>
    <submittedName>
        <fullName evidence="1">(rape) hypothetical protein</fullName>
    </submittedName>
</protein>
<sequence length="87" mass="9778">MAIHFFFPYYCRFNFNQEIPLSISDIIPDQIHVTARSHGVRPGLSKGRYGYSCAQGIGKGGMSNKLLNEVTLDHHARMTLYTTLCGN</sequence>
<accession>A0A816J0P1</accession>
<dbReference type="Proteomes" id="UP001295469">
    <property type="component" value="Chromosome C09"/>
</dbReference>
<dbReference type="EMBL" id="HG994373">
    <property type="protein sequence ID" value="CAF1749178.1"/>
    <property type="molecule type" value="Genomic_DNA"/>
</dbReference>
<reference evidence="1" key="1">
    <citation type="submission" date="2021-01" db="EMBL/GenBank/DDBJ databases">
        <authorList>
            <consortium name="Genoscope - CEA"/>
            <person name="William W."/>
        </authorList>
    </citation>
    <scope>NUCLEOTIDE SEQUENCE</scope>
</reference>
<proteinExistence type="predicted"/>
<evidence type="ECO:0000313" key="1">
    <source>
        <dbReference type="EMBL" id="CAF1749178.1"/>
    </source>
</evidence>
<organism evidence="1">
    <name type="scientific">Brassica napus</name>
    <name type="common">Rape</name>
    <dbReference type="NCBI Taxonomy" id="3708"/>
    <lineage>
        <taxon>Eukaryota</taxon>
        <taxon>Viridiplantae</taxon>
        <taxon>Streptophyta</taxon>
        <taxon>Embryophyta</taxon>
        <taxon>Tracheophyta</taxon>
        <taxon>Spermatophyta</taxon>
        <taxon>Magnoliopsida</taxon>
        <taxon>eudicotyledons</taxon>
        <taxon>Gunneridae</taxon>
        <taxon>Pentapetalae</taxon>
        <taxon>rosids</taxon>
        <taxon>malvids</taxon>
        <taxon>Brassicales</taxon>
        <taxon>Brassicaceae</taxon>
        <taxon>Brassiceae</taxon>
        <taxon>Brassica</taxon>
    </lineage>
</organism>
<gene>
    <name evidence="1" type="ORF">DARMORV10_C09P38170.1</name>
</gene>
<dbReference type="AlphaFoldDB" id="A0A816J0P1"/>
<name>A0A816J0P1_BRANA</name>